<dbReference type="InterPro" id="IPR051221">
    <property type="entry name" value="LDLR-related"/>
</dbReference>
<keyword evidence="7" id="KW-0675">Receptor</keyword>
<keyword evidence="3" id="KW-0677">Repeat</keyword>
<evidence type="ECO:0000256" key="9">
    <source>
        <dbReference type="PROSITE-ProRule" id="PRU00124"/>
    </source>
</evidence>
<dbReference type="Pfam" id="PF01683">
    <property type="entry name" value="EB"/>
    <property type="match status" value="1"/>
</dbReference>
<keyword evidence="5" id="KW-0472">Membrane</keyword>
<dbReference type="Gene3D" id="4.10.400.10">
    <property type="entry name" value="Low-density Lipoprotein Receptor"/>
    <property type="match status" value="4"/>
</dbReference>
<dbReference type="SMART" id="SM00192">
    <property type="entry name" value="LDLa"/>
    <property type="match status" value="4"/>
</dbReference>
<feature type="disulfide bond" evidence="9">
    <location>
        <begin position="228"/>
        <end position="240"/>
    </location>
</feature>
<dbReference type="EMBL" id="JAVRJZ010000061">
    <property type="protein sequence ID" value="KAK2703926.1"/>
    <property type="molecule type" value="Genomic_DNA"/>
</dbReference>
<organism evidence="12 13">
    <name type="scientific">Artemia franciscana</name>
    <name type="common">Brine shrimp</name>
    <name type="synonym">Artemia sanfranciscana</name>
    <dbReference type="NCBI Taxonomy" id="6661"/>
    <lineage>
        <taxon>Eukaryota</taxon>
        <taxon>Metazoa</taxon>
        <taxon>Ecdysozoa</taxon>
        <taxon>Arthropoda</taxon>
        <taxon>Crustacea</taxon>
        <taxon>Branchiopoda</taxon>
        <taxon>Anostraca</taxon>
        <taxon>Artemiidae</taxon>
        <taxon>Artemia</taxon>
    </lineage>
</organism>
<dbReference type="SUPFAM" id="SSF57424">
    <property type="entry name" value="LDL receptor-like module"/>
    <property type="match status" value="4"/>
</dbReference>
<feature type="disulfide bond" evidence="9">
    <location>
        <begin position="235"/>
        <end position="253"/>
    </location>
</feature>
<evidence type="ECO:0000259" key="11">
    <source>
        <dbReference type="Pfam" id="PF01683"/>
    </source>
</evidence>
<dbReference type="GO" id="GO:0005886">
    <property type="term" value="C:plasma membrane"/>
    <property type="evidence" value="ECO:0007669"/>
    <property type="project" value="TreeGrafter"/>
</dbReference>
<sequence>MPGVNIFFARMVLALSQTLCLIFWLLDVSTGVDHGPLEAGRDGRGGKLVIECESDKDCKFSSGRCKNGACKCVNSQILYNNKCMNNGTEDALRSLKLEPITIGYACESDFQCSLADPESFCNRGVCDCILEGNGLCGAKQNGCFRNTFQCRSSGRCISQVFVCNGKEDCEDGSDEECSRPSCPVGTVKCTNGNGTEIKCISSAGRCDGKKQCPSGSDEQGCSNLDSRCPSNTFPCKDGTCIPEYGFCNAIASCPDKSDENIFACQQEFHQVDYCPFRCDNGRCRSRSILCSGTNGCGDNSDEKKCKICTTEEKSC</sequence>
<evidence type="ECO:0000256" key="1">
    <source>
        <dbReference type="ARBA" id="ARBA00004167"/>
    </source>
</evidence>
<dbReference type="InterPro" id="IPR002172">
    <property type="entry name" value="LDrepeatLR_classA_rpt"/>
</dbReference>
<dbReference type="PROSITE" id="PS01209">
    <property type="entry name" value="LDLRA_1"/>
    <property type="match status" value="1"/>
</dbReference>
<gene>
    <name evidence="12" type="ORF">QYM36_017746</name>
</gene>
<keyword evidence="13" id="KW-1185">Reference proteome</keyword>
<evidence type="ECO:0000256" key="8">
    <source>
        <dbReference type="ARBA" id="ARBA00023180"/>
    </source>
</evidence>
<dbReference type="CDD" id="cd00112">
    <property type="entry name" value="LDLa"/>
    <property type="match status" value="4"/>
</dbReference>
<dbReference type="AlphaFoldDB" id="A0AA88HAI8"/>
<evidence type="ECO:0000256" key="4">
    <source>
        <dbReference type="ARBA" id="ARBA00022989"/>
    </source>
</evidence>
<feature type="disulfide bond" evidence="9">
    <location>
        <begin position="206"/>
        <end position="221"/>
    </location>
</feature>
<evidence type="ECO:0000256" key="2">
    <source>
        <dbReference type="ARBA" id="ARBA00022692"/>
    </source>
</evidence>
<dbReference type="Pfam" id="PF00057">
    <property type="entry name" value="Ldl_recept_a"/>
    <property type="match status" value="4"/>
</dbReference>
<comment type="caution">
    <text evidence="12">The sequence shown here is derived from an EMBL/GenBank/DDBJ whole genome shotgun (WGS) entry which is preliminary data.</text>
</comment>
<reference evidence="12" key="1">
    <citation type="submission" date="2023-07" db="EMBL/GenBank/DDBJ databases">
        <title>Chromosome-level genome assembly of Artemia franciscana.</title>
        <authorList>
            <person name="Jo E."/>
        </authorList>
    </citation>
    <scope>NUCLEOTIDE SEQUENCE</scope>
    <source>
        <tissue evidence="12">Whole body</tissue>
    </source>
</reference>
<evidence type="ECO:0000256" key="3">
    <source>
        <dbReference type="ARBA" id="ARBA00022737"/>
    </source>
</evidence>
<feature type="disulfide bond" evidence="9">
    <location>
        <begin position="290"/>
        <end position="305"/>
    </location>
</feature>
<accession>A0AA88HAI8</accession>
<feature type="disulfide bond" evidence="9">
    <location>
        <begin position="278"/>
        <end position="296"/>
    </location>
</feature>
<protein>
    <recommendedName>
        <fullName evidence="11">EB domain-containing protein</fullName>
    </recommendedName>
</protein>
<keyword evidence="6 9" id="KW-1015">Disulfide bond</keyword>
<evidence type="ECO:0000256" key="7">
    <source>
        <dbReference type="ARBA" id="ARBA00023170"/>
    </source>
</evidence>
<comment type="subcellular location">
    <subcellularLocation>
        <location evidence="1">Membrane</location>
        <topology evidence="1">Single-pass membrane protein</topology>
    </subcellularLocation>
</comment>
<keyword evidence="2" id="KW-0812">Transmembrane</keyword>
<proteinExistence type="predicted"/>
<keyword evidence="4" id="KW-1133">Transmembrane helix</keyword>
<dbReference type="Proteomes" id="UP001187531">
    <property type="component" value="Unassembled WGS sequence"/>
</dbReference>
<evidence type="ECO:0000256" key="6">
    <source>
        <dbReference type="ARBA" id="ARBA00023157"/>
    </source>
</evidence>
<keyword evidence="10" id="KW-0732">Signal</keyword>
<dbReference type="InterPro" id="IPR023415">
    <property type="entry name" value="LDLR_class-A_CS"/>
</dbReference>
<evidence type="ECO:0000256" key="5">
    <source>
        <dbReference type="ARBA" id="ARBA00023136"/>
    </source>
</evidence>
<feature type="signal peptide" evidence="10">
    <location>
        <begin position="1"/>
        <end position="31"/>
    </location>
</feature>
<dbReference type="PROSITE" id="PS50068">
    <property type="entry name" value="LDLRA_2"/>
    <property type="match status" value="4"/>
</dbReference>
<dbReference type="InterPro" id="IPR036055">
    <property type="entry name" value="LDL_receptor-like_sf"/>
</dbReference>
<dbReference type="PRINTS" id="PR00261">
    <property type="entry name" value="LDLRECEPTOR"/>
</dbReference>
<feature type="chain" id="PRO_5041640008" description="EB domain-containing protein" evidence="10">
    <location>
        <begin position="32"/>
        <end position="315"/>
    </location>
</feature>
<dbReference type="PANTHER" id="PTHR22722">
    <property type="entry name" value="LOW-DENSITY LIPOPROTEIN RECEPTOR-RELATED PROTEIN 2-RELATED"/>
    <property type="match status" value="1"/>
</dbReference>
<name>A0AA88HAI8_ARTSF</name>
<dbReference type="InterPro" id="IPR006149">
    <property type="entry name" value="EB_dom"/>
</dbReference>
<evidence type="ECO:0000256" key="10">
    <source>
        <dbReference type="SAM" id="SignalP"/>
    </source>
</evidence>
<keyword evidence="8" id="KW-0325">Glycoprotein</keyword>
<evidence type="ECO:0000313" key="12">
    <source>
        <dbReference type="EMBL" id="KAK2703926.1"/>
    </source>
</evidence>
<dbReference type="GO" id="GO:0043235">
    <property type="term" value="C:receptor complex"/>
    <property type="evidence" value="ECO:0007669"/>
    <property type="project" value="TreeGrafter"/>
</dbReference>
<evidence type="ECO:0000313" key="13">
    <source>
        <dbReference type="Proteomes" id="UP001187531"/>
    </source>
</evidence>
<comment type="caution">
    <text evidence="9">Lacks conserved residue(s) required for the propagation of feature annotation.</text>
</comment>
<feature type="domain" description="EB" evidence="11">
    <location>
        <begin position="75"/>
        <end position="128"/>
    </location>
</feature>